<comment type="similarity">
    <text evidence="1">Belongs to the asp23 family.</text>
</comment>
<dbReference type="EMBL" id="CADCVD010000023">
    <property type="protein sequence ID" value="CAA9429779.1"/>
    <property type="molecule type" value="Genomic_DNA"/>
</dbReference>
<name>A0A6J4Q3N7_9ACTN</name>
<proteinExistence type="inferred from homology"/>
<feature type="compositionally biased region" description="Basic and acidic residues" evidence="2">
    <location>
        <begin position="182"/>
        <end position="200"/>
    </location>
</feature>
<dbReference type="PANTHER" id="PTHR34297:SF2">
    <property type="entry name" value="ASP23_GLS24 FAMILY ENVELOPE STRESS RESPONSE PROTEIN"/>
    <property type="match status" value="1"/>
</dbReference>
<feature type="compositionally biased region" description="Basic and acidic residues" evidence="2">
    <location>
        <begin position="126"/>
        <end position="139"/>
    </location>
</feature>
<evidence type="ECO:0000313" key="3">
    <source>
        <dbReference type="EMBL" id="CAA9429779.1"/>
    </source>
</evidence>
<feature type="compositionally biased region" description="Polar residues" evidence="2">
    <location>
        <begin position="150"/>
        <end position="161"/>
    </location>
</feature>
<feature type="region of interest" description="Disordered" evidence="2">
    <location>
        <begin position="126"/>
        <end position="239"/>
    </location>
</feature>
<feature type="compositionally biased region" description="Basic and acidic residues" evidence="2">
    <location>
        <begin position="211"/>
        <end position="239"/>
    </location>
</feature>
<sequence length="239" mass="25849">MSEQDQQQSRSPLQSDRGVTTIKDSVVQRLVGMAAGEIEGVHMGGGAARAAGGVMESITGSQSQRRGVSVEIGQVEAAIDLSMSIEYGKNILQATNRVRERITQRVEGLTGLRVTELNITINDVIFPDRDQEGGEEGGRRQRQSGPLAEDQTQALSGQETRTGGAESETASSESAAGSSSTRSRERDRERDTGDREEVRVEGTPLGEDETRELNFGREADQRGSRGGEGGTRRDRDRDE</sequence>
<evidence type="ECO:0000256" key="1">
    <source>
        <dbReference type="ARBA" id="ARBA00005721"/>
    </source>
</evidence>
<dbReference type="AlphaFoldDB" id="A0A6J4Q3N7"/>
<organism evidence="3">
    <name type="scientific">uncultured Rubrobacteraceae bacterium</name>
    <dbReference type="NCBI Taxonomy" id="349277"/>
    <lineage>
        <taxon>Bacteria</taxon>
        <taxon>Bacillati</taxon>
        <taxon>Actinomycetota</taxon>
        <taxon>Rubrobacteria</taxon>
        <taxon>Rubrobacterales</taxon>
        <taxon>Rubrobacteraceae</taxon>
        <taxon>environmental samples</taxon>
    </lineage>
</organism>
<protein>
    <recommendedName>
        <fullName evidence="4">Alkaline shock protein 23</fullName>
    </recommendedName>
</protein>
<evidence type="ECO:0008006" key="4">
    <source>
        <dbReference type="Google" id="ProtNLM"/>
    </source>
</evidence>
<gene>
    <name evidence="3" type="ORF">AVDCRST_MAG37-507</name>
</gene>
<dbReference type="PANTHER" id="PTHR34297">
    <property type="entry name" value="HYPOTHETICAL CYTOSOLIC PROTEIN-RELATED"/>
    <property type="match status" value="1"/>
</dbReference>
<evidence type="ECO:0000256" key="2">
    <source>
        <dbReference type="SAM" id="MobiDB-lite"/>
    </source>
</evidence>
<feature type="compositionally biased region" description="Low complexity" evidence="2">
    <location>
        <begin position="162"/>
        <end position="181"/>
    </location>
</feature>
<reference evidence="3" key="1">
    <citation type="submission" date="2020-02" db="EMBL/GenBank/DDBJ databases">
        <authorList>
            <person name="Meier V. D."/>
        </authorList>
    </citation>
    <scope>NUCLEOTIDE SEQUENCE</scope>
    <source>
        <strain evidence="3">AVDCRST_MAG37</strain>
    </source>
</reference>
<accession>A0A6J4Q3N7</accession>
<dbReference type="InterPro" id="IPR005531">
    <property type="entry name" value="Asp23"/>
</dbReference>
<dbReference type="Pfam" id="PF03780">
    <property type="entry name" value="Asp23"/>
    <property type="match status" value="1"/>
</dbReference>